<dbReference type="RefSeq" id="WP_033525836.1">
    <property type="nucleotide sequence ID" value="NZ_JAVRFJ010000049.1"/>
</dbReference>
<evidence type="ECO:0000256" key="1">
    <source>
        <dbReference type="SAM" id="MobiDB-lite"/>
    </source>
</evidence>
<dbReference type="InterPro" id="IPR051675">
    <property type="entry name" value="Endo/Exo/Phosphatase_dom_1"/>
</dbReference>
<feature type="compositionally biased region" description="Low complexity" evidence="1">
    <location>
        <begin position="232"/>
        <end position="247"/>
    </location>
</feature>
<dbReference type="InterPro" id="IPR003583">
    <property type="entry name" value="Hlx-hairpin-Hlx_DNA-bd_motif"/>
</dbReference>
<gene>
    <name evidence="3" type="ORF">RM704_38570</name>
</gene>
<dbReference type="Gene3D" id="3.10.560.10">
    <property type="entry name" value="Outer membrane lipoprotein wza domain like"/>
    <property type="match status" value="1"/>
</dbReference>
<protein>
    <submittedName>
        <fullName evidence="3">ComEA family DNA-binding protein</fullName>
    </submittedName>
</protein>
<dbReference type="Gene3D" id="1.10.150.320">
    <property type="entry name" value="Photosystem II 12 kDa extrinsic protein"/>
    <property type="match status" value="1"/>
</dbReference>
<reference evidence="3" key="1">
    <citation type="submission" date="2024-05" db="EMBL/GenBank/DDBJ databases">
        <title>30 novel species of actinomycetes from the DSMZ collection.</title>
        <authorList>
            <person name="Nouioui I."/>
        </authorList>
    </citation>
    <scope>NUCLEOTIDE SEQUENCE</scope>
    <source>
        <strain evidence="3">DSM 3412</strain>
    </source>
</reference>
<keyword evidence="3" id="KW-0238">DNA-binding</keyword>
<feature type="region of interest" description="Disordered" evidence="1">
    <location>
        <begin position="1"/>
        <end position="128"/>
    </location>
</feature>
<dbReference type="Proteomes" id="UP001180737">
    <property type="component" value="Unassembled WGS sequence"/>
</dbReference>
<dbReference type="SUPFAM" id="SSF47781">
    <property type="entry name" value="RuvA domain 2-like"/>
    <property type="match status" value="1"/>
</dbReference>
<dbReference type="Pfam" id="PF10531">
    <property type="entry name" value="SLBB"/>
    <property type="match status" value="1"/>
</dbReference>
<dbReference type="Pfam" id="PF12836">
    <property type="entry name" value="HHH_3"/>
    <property type="match status" value="1"/>
</dbReference>
<evidence type="ECO:0000259" key="2">
    <source>
        <dbReference type="SMART" id="SM00278"/>
    </source>
</evidence>
<dbReference type="SMART" id="SM00278">
    <property type="entry name" value="HhH1"/>
    <property type="match status" value="2"/>
</dbReference>
<comment type="caution">
    <text evidence="3">The sequence shown here is derived from an EMBL/GenBank/DDBJ whole genome shotgun (WGS) entry which is preliminary data.</text>
</comment>
<feature type="domain" description="Helix-hairpin-helix DNA-binding motif class 1" evidence="2">
    <location>
        <begin position="376"/>
        <end position="395"/>
    </location>
</feature>
<feature type="compositionally biased region" description="Basic residues" evidence="1">
    <location>
        <begin position="26"/>
        <end position="43"/>
    </location>
</feature>
<dbReference type="InterPro" id="IPR019554">
    <property type="entry name" value="Soluble_ligand-bd"/>
</dbReference>
<proteinExistence type="predicted"/>
<evidence type="ECO:0000313" key="3">
    <source>
        <dbReference type="EMBL" id="MDT0573300.1"/>
    </source>
</evidence>
<feature type="region of interest" description="Disordered" evidence="1">
    <location>
        <begin position="212"/>
        <end position="247"/>
    </location>
</feature>
<dbReference type="EMBL" id="JAVRFJ010000049">
    <property type="protein sequence ID" value="MDT0573300.1"/>
    <property type="molecule type" value="Genomic_DNA"/>
</dbReference>
<name>A0ABU2ZAA3_9ACTN</name>
<organism evidence="3 4">
    <name type="scientific">Streptomyces gottesmaniae</name>
    <dbReference type="NCBI Taxonomy" id="3075518"/>
    <lineage>
        <taxon>Bacteria</taxon>
        <taxon>Bacillati</taxon>
        <taxon>Actinomycetota</taxon>
        <taxon>Actinomycetes</taxon>
        <taxon>Kitasatosporales</taxon>
        <taxon>Streptomycetaceae</taxon>
        <taxon>Streptomyces</taxon>
    </lineage>
</organism>
<evidence type="ECO:0000313" key="4">
    <source>
        <dbReference type="Proteomes" id="UP001180737"/>
    </source>
</evidence>
<dbReference type="PANTHER" id="PTHR21180:SF32">
    <property type="entry name" value="ENDONUCLEASE_EXONUCLEASE_PHOSPHATASE FAMILY DOMAIN-CONTAINING PROTEIN 1"/>
    <property type="match status" value="1"/>
</dbReference>
<feature type="domain" description="Helix-hairpin-helix DNA-binding motif class 1" evidence="2">
    <location>
        <begin position="346"/>
        <end position="365"/>
    </location>
</feature>
<dbReference type="PANTHER" id="PTHR21180">
    <property type="entry name" value="ENDONUCLEASE/EXONUCLEASE/PHOSPHATASE FAMILY DOMAIN-CONTAINING PROTEIN 1"/>
    <property type="match status" value="1"/>
</dbReference>
<accession>A0ABU2ZAA3</accession>
<sequence>MALRSRSRTAMVTSGPGRGPSSDGRARHHHPRRPRGRAGRRHQASAETLRLRAEALFPEAAREPRELGHGPPTQAPKGRTEGAVPDAGGPAGERAVSCGAPSRIAGPGRADDRVASVSGADGGAGDRVASVSEVGDGAVGRDPRSAWRERVGPAMRDRLPLWLQLRCGLERKSVVALSVVLVVAAVFSAQHFWAGRTQSVSAPEVVRAGVPGASAAPGGTQAPWGEPGDGGVAAVQGASSGAVDSSAGPTIVVDVSGKVRRPGIQRLPAGSRVADALRAAGGVRPGANTDGLNRARLLADGEQVLVGTPAPVAGAGVSGGAAAGAGGAAAGSAPTAPVSLNTATADQLDTLPGVGPVLAQHIIDYRTQHGGFRSVDELREVNGIGDRRFADLRNLVRP</sequence>
<dbReference type="InterPro" id="IPR010994">
    <property type="entry name" value="RuvA_2-like"/>
</dbReference>
<dbReference type="GO" id="GO:0003677">
    <property type="term" value="F:DNA binding"/>
    <property type="evidence" value="ECO:0007669"/>
    <property type="project" value="UniProtKB-KW"/>
</dbReference>
<keyword evidence="4" id="KW-1185">Reference proteome</keyword>